<dbReference type="EMBL" id="JAQNDM010000002">
    <property type="protein sequence ID" value="MDC0708335.1"/>
    <property type="molecule type" value="Genomic_DNA"/>
</dbReference>
<dbReference type="PANTHER" id="PTHR43798">
    <property type="entry name" value="MONOACYLGLYCEROL LIPASE"/>
    <property type="match status" value="1"/>
</dbReference>
<dbReference type="Proteomes" id="UP001221838">
    <property type="component" value="Unassembled WGS sequence"/>
</dbReference>
<dbReference type="GO" id="GO:0016787">
    <property type="term" value="F:hydrolase activity"/>
    <property type="evidence" value="ECO:0007669"/>
    <property type="project" value="UniProtKB-KW"/>
</dbReference>
<dbReference type="Pfam" id="PF00561">
    <property type="entry name" value="Abhydrolase_1"/>
    <property type="match status" value="1"/>
</dbReference>
<dbReference type="RefSeq" id="WP_272136080.1">
    <property type="nucleotide sequence ID" value="NZ_JAQNDM010000002.1"/>
</dbReference>
<dbReference type="InterPro" id="IPR050266">
    <property type="entry name" value="AB_hydrolase_sf"/>
</dbReference>
<dbReference type="Gene3D" id="3.40.50.1820">
    <property type="entry name" value="alpha/beta hydrolase"/>
    <property type="match status" value="1"/>
</dbReference>
<evidence type="ECO:0000259" key="1">
    <source>
        <dbReference type="Pfam" id="PF00561"/>
    </source>
</evidence>
<dbReference type="SUPFAM" id="SSF53474">
    <property type="entry name" value="alpha/beta-Hydrolases"/>
    <property type="match status" value="1"/>
</dbReference>
<proteinExistence type="predicted"/>
<evidence type="ECO:0000313" key="2">
    <source>
        <dbReference type="EMBL" id="MDC0708335.1"/>
    </source>
</evidence>
<dbReference type="InterPro" id="IPR000073">
    <property type="entry name" value="AB_hydrolase_1"/>
</dbReference>
<reference evidence="2 3" key="1">
    <citation type="submission" date="2022-11" db="EMBL/GenBank/DDBJ databases">
        <title>Minimal conservation of predation-associated metabolite biosynthetic gene clusters underscores biosynthetic potential of Myxococcota including descriptions for ten novel species: Archangium lansinium sp. nov., Myxococcus landrumus sp. nov., Nannocystis bai.</title>
        <authorList>
            <person name="Ahearne A."/>
            <person name="Stevens C."/>
            <person name="Dowd S."/>
        </authorList>
    </citation>
    <scope>NUCLEOTIDE SEQUENCE [LARGE SCALE GENOMIC DNA]</scope>
    <source>
        <strain evidence="2 3">NCWAL01</strain>
    </source>
</reference>
<dbReference type="InterPro" id="IPR029058">
    <property type="entry name" value="AB_hydrolase_fold"/>
</dbReference>
<gene>
    <name evidence="2" type="ORF">POL68_07610</name>
</gene>
<feature type="domain" description="AB hydrolase-1" evidence="1">
    <location>
        <begin position="40"/>
        <end position="287"/>
    </location>
</feature>
<dbReference type="PANTHER" id="PTHR43798:SF33">
    <property type="entry name" value="HYDROLASE, PUTATIVE (AFU_ORTHOLOGUE AFUA_2G14860)-RELATED"/>
    <property type="match status" value="1"/>
</dbReference>
<comment type="caution">
    <text evidence="2">The sequence shown here is derived from an EMBL/GenBank/DDBJ whole genome shotgun (WGS) entry which is preliminary data.</text>
</comment>
<protein>
    <submittedName>
        <fullName evidence="2">Alpha/beta hydrolase</fullName>
    </submittedName>
</protein>
<evidence type="ECO:0000313" key="3">
    <source>
        <dbReference type="Proteomes" id="UP001221838"/>
    </source>
</evidence>
<keyword evidence="2" id="KW-0378">Hydrolase</keyword>
<sequence>MNSRKEARIASTLALESLRQRTVYAEDGSPIEYQAAGSGPVLVCINAMGQGLSVWSRFITHFLNSHRIIYWSPRGTYSPPSRCPATKSQCAELELILSQEEVQQYRVVAWCSGAKIAIELLSRTSIASAMVLVTGAYAPMKGLEHLETAFQRTLQQMSQMVNQRSETATLVKTAMVSMVTNNPAFTPDFPQGMPAEVLALASQELRTAIAEPFVHVQSVRNYSFQVADYASHDISWMLKDVTAPTLLLGAERDQIVSPEASKVVSERLPSACFAELRGASHYCLYENAELIIDLVERFFESPQAFQPTSPELVRTAPTYKLVW</sequence>
<keyword evidence="3" id="KW-1185">Reference proteome</keyword>
<name>A0ABT5D5I0_9BACT</name>
<accession>A0ABT5D5I0</accession>
<organism evidence="2 3">
    <name type="scientific">Stigmatella ashevillensis</name>
    <dbReference type="NCBI Taxonomy" id="2995309"/>
    <lineage>
        <taxon>Bacteria</taxon>
        <taxon>Pseudomonadati</taxon>
        <taxon>Myxococcota</taxon>
        <taxon>Myxococcia</taxon>
        <taxon>Myxococcales</taxon>
        <taxon>Cystobacterineae</taxon>
        <taxon>Archangiaceae</taxon>
        <taxon>Stigmatella</taxon>
    </lineage>
</organism>